<dbReference type="InterPro" id="IPR050795">
    <property type="entry name" value="Asn_Synthetase"/>
</dbReference>
<dbReference type="EC" id="6.3.5.4" evidence="2"/>
<proteinExistence type="predicted"/>
<dbReference type="Proteomes" id="UP000085678">
    <property type="component" value="Unplaced"/>
</dbReference>
<dbReference type="CDD" id="cd01991">
    <property type="entry name" value="Asn_synthase_B_C"/>
    <property type="match status" value="1"/>
</dbReference>
<dbReference type="FunCoup" id="A0A1S3I4V5">
    <property type="interactions" value="740"/>
</dbReference>
<dbReference type="InterPro" id="IPR014729">
    <property type="entry name" value="Rossmann-like_a/b/a_fold"/>
</dbReference>
<dbReference type="Gene3D" id="3.60.20.10">
    <property type="entry name" value="Glutamine Phosphoribosylpyrophosphate, subunit 1, domain 1"/>
    <property type="match status" value="1"/>
</dbReference>
<organism evidence="17 18">
    <name type="scientific">Lingula anatina</name>
    <name type="common">Brachiopod</name>
    <name type="synonym">Lingula unguis</name>
    <dbReference type="NCBI Taxonomy" id="7574"/>
    <lineage>
        <taxon>Eukaryota</taxon>
        <taxon>Metazoa</taxon>
        <taxon>Spiralia</taxon>
        <taxon>Lophotrochozoa</taxon>
        <taxon>Brachiopoda</taxon>
        <taxon>Linguliformea</taxon>
        <taxon>Lingulata</taxon>
        <taxon>Lingulida</taxon>
        <taxon>Linguloidea</taxon>
        <taxon>Lingulidae</taxon>
        <taxon>Lingula</taxon>
    </lineage>
</organism>
<dbReference type="Gene3D" id="3.40.50.620">
    <property type="entry name" value="HUPs"/>
    <property type="match status" value="1"/>
</dbReference>
<dbReference type="STRING" id="7574.A0A1S3I4V5"/>
<keyword evidence="5 13" id="KW-0028">Amino-acid biosynthesis</keyword>
<evidence type="ECO:0000256" key="13">
    <source>
        <dbReference type="PIRSR" id="PIRSR001589-1"/>
    </source>
</evidence>
<accession>A0A1S3I4V5</accession>
<dbReference type="GO" id="GO:0005829">
    <property type="term" value="C:cytosol"/>
    <property type="evidence" value="ECO:0007669"/>
    <property type="project" value="TreeGrafter"/>
</dbReference>
<evidence type="ECO:0000256" key="12">
    <source>
        <dbReference type="PIRNR" id="PIRNR001589"/>
    </source>
</evidence>
<dbReference type="Pfam" id="PF13537">
    <property type="entry name" value="GATase_7"/>
    <property type="match status" value="1"/>
</dbReference>
<evidence type="ECO:0000256" key="15">
    <source>
        <dbReference type="PIRSR" id="PIRSR001589-3"/>
    </source>
</evidence>
<dbReference type="KEGG" id="lak:106161019"/>
<evidence type="ECO:0000256" key="6">
    <source>
        <dbReference type="ARBA" id="ARBA00022741"/>
    </source>
</evidence>
<protein>
    <recommendedName>
        <fullName evidence="3">Asparagine synthetase [glutamine-hydrolyzing]</fullName>
        <ecNumber evidence="2">6.3.5.4</ecNumber>
    </recommendedName>
    <alternativeName>
        <fullName evidence="10">Glutamine-dependent asparagine synthetase</fullName>
    </alternativeName>
</protein>
<comment type="catalytic activity">
    <reaction evidence="11">
        <text>L-aspartate + L-glutamine + ATP + H2O = L-asparagine + L-glutamate + AMP + diphosphate + H(+)</text>
        <dbReference type="Rhea" id="RHEA:12228"/>
        <dbReference type="ChEBI" id="CHEBI:15377"/>
        <dbReference type="ChEBI" id="CHEBI:15378"/>
        <dbReference type="ChEBI" id="CHEBI:29985"/>
        <dbReference type="ChEBI" id="CHEBI:29991"/>
        <dbReference type="ChEBI" id="CHEBI:30616"/>
        <dbReference type="ChEBI" id="CHEBI:33019"/>
        <dbReference type="ChEBI" id="CHEBI:58048"/>
        <dbReference type="ChEBI" id="CHEBI:58359"/>
        <dbReference type="ChEBI" id="CHEBI:456215"/>
        <dbReference type="EC" id="6.3.5.4"/>
    </reaction>
</comment>
<feature type="binding site" evidence="14">
    <location>
        <position position="249"/>
    </location>
    <ligand>
        <name>ATP</name>
        <dbReference type="ChEBI" id="CHEBI:30616"/>
    </ligand>
</feature>
<name>A0A1S3I4V5_LINAN</name>
<dbReference type="GO" id="GO:0005524">
    <property type="term" value="F:ATP binding"/>
    <property type="evidence" value="ECO:0007669"/>
    <property type="project" value="UniProtKB-KW"/>
</dbReference>
<feature type="binding site" evidence="14">
    <location>
        <begin position="356"/>
        <end position="357"/>
    </location>
    <ligand>
        <name>ATP</name>
        <dbReference type="ChEBI" id="CHEBI:30616"/>
    </ligand>
</feature>
<feature type="site" description="Important for beta-aspartyl-AMP intermediate formation" evidence="15">
    <location>
        <position position="358"/>
    </location>
</feature>
<feature type="active site" description="For GATase activity" evidence="13">
    <location>
        <position position="2"/>
    </location>
</feature>
<reference evidence="18" key="1">
    <citation type="submission" date="2025-08" db="UniProtKB">
        <authorList>
            <consortium name="RefSeq"/>
        </authorList>
    </citation>
    <scope>IDENTIFICATION</scope>
    <source>
        <tissue evidence="18">Gonads</tissue>
    </source>
</reference>
<dbReference type="CDD" id="cd00712">
    <property type="entry name" value="AsnB"/>
    <property type="match status" value="1"/>
</dbReference>
<keyword evidence="17" id="KW-1185">Reference proteome</keyword>
<dbReference type="PANTHER" id="PTHR11772">
    <property type="entry name" value="ASPARAGINE SYNTHETASE"/>
    <property type="match status" value="1"/>
</dbReference>
<evidence type="ECO:0000256" key="14">
    <source>
        <dbReference type="PIRSR" id="PIRSR001589-2"/>
    </source>
</evidence>
<dbReference type="InterPro" id="IPR029055">
    <property type="entry name" value="Ntn_hydrolases_N"/>
</dbReference>
<evidence type="ECO:0000256" key="5">
    <source>
        <dbReference type="ARBA" id="ARBA00022605"/>
    </source>
</evidence>
<dbReference type="RefSeq" id="XP_013393300.1">
    <property type="nucleotide sequence ID" value="XM_013537846.1"/>
</dbReference>
<evidence type="ECO:0000259" key="16">
    <source>
        <dbReference type="PROSITE" id="PS51278"/>
    </source>
</evidence>
<keyword evidence="7 12" id="KW-0067">ATP-binding</keyword>
<evidence type="ECO:0000313" key="18">
    <source>
        <dbReference type="RefSeq" id="XP_013393300.1"/>
    </source>
</evidence>
<evidence type="ECO:0000256" key="11">
    <source>
        <dbReference type="ARBA" id="ARBA00048741"/>
    </source>
</evidence>
<dbReference type="SUPFAM" id="SSF52402">
    <property type="entry name" value="Adenine nucleotide alpha hydrolases-like"/>
    <property type="match status" value="1"/>
</dbReference>
<evidence type="ECO:0000256" key="10">
    <source>
        <dbReference type="ARBA" id="ARBA00030234"/>
    </source>
</evidence>
<comment type="pathway">
    <text evidence="1">Amino-acid biosynthesis; L-asparagine biosynthesis; L-asparagine from L-aspartate (L-Gln route): step 1/1.</text>
</comment>
<dbReference type="NCBIfam" id="TIGR01536">
    <property type="entry name" value="asn_synth_AEB"/>
    <property type="match status" value="1"/>
</dbReference>
<feature type="domain" description="Glutamine amidotransferase type-2" evidence="16">
    <location>
        <begin position="2"/>
        <end position="191"/>
    </location>
</feature>
<evidence type="ECO:0000256" key="9">
    <source>
        <dbReference type="ARBA" id="ARBA00022962"/>
    </source>
</evidence>
<dbReference type="Pfam" id="PF00733">
    <property type="entry name" value="Asn_synthase"/>
    <property type="match status" value="2"/>
</dbReference>
<dbReference type="GO" id="GO:0070981">
    <property type="term" value="P:L-asparagine biosynthetic process"/>
    <property type="evidence" value="ECO:0007669"/>
    <property type="project" value="UniProtKB-UniPathway"/>
</dbReference>
<evidence type="ECO:0000256" key="4">
    <source>
        <dbReference type="ARBA" id="ARBA00022598"/>
    </source>
</evidence>
<evidence type="ECO:0000256" key="3">
    <source>
        <dbReference type="ARBA" id="ARBA00021389"/>
    </source>
</evidence>
<dbReference type="UniPathway" id="UPA00134">
    <property type="reaction ID" value="UER00195"/>
</dbReference>
<sequence length="516" mass="58220">MCGIWAIFGSDVDVSTQWHNSLKIAHRGPDAFRVENVNHLKNCCMAFYHLAVVDDTFGIQPMRIHSLPHLWMIYNGEIYNYKLIQKQFDFDFETNSDGEAFLHLYNHGGIEFAAQRLDGVFAFVLLDTLKRKVYVGRDIFGVRPAFRLVEDGFLAVCSEAKGLLGLGQCSNDHCVDIQPFPPGHVETYSLDQGGKAKLEEVKRFHNIGDMPKYKTIAPALVDSISTNIRNLLDAAVKKRLMANRPIGCLLSGGLDSSLVTALVVKNAKEMGIKYKIRTFATGMLGSTDIKAARKVADFLGTEHHEVFFSEKEGVQALGDVITCLENYDIITVRAAVGMFLVSKYISEKTDTVVIFSGEGADELCQGYMYFHNAPSADDADVDSRRLLDVLYRYDVLRVDRTTARWGLEVRVPFLDHQFTSYYLTIDPQLRQPKDGIEKHLLRSAFENERLIPNDILWRRKEGFSDGVSSEKRSWHCVIKEFVAPRVNDEDLKNAPRTKCQSCGPDTVRKINSLIEA</sequence>
<dbReference type="GeneID" id="106161019"/>
<dbReference type="InterPro" id="IPR001962">
    <property type="entry name" value="Asn_synthase"/>
</dbReference>
<keyword evidence="9 13" id="KW-0315">Glutamine amidotransferase</keyword>
<keyword evidence="8 13" id="KW-0061">Asparagine biosynthesis</keyword>
<gene>
    <name evidence="18" type="primary">LOC106161019</name>
</gene>
<dbReference type="PIRSF" id="PIRSF001589">
    <property type="entry name" value="Asn_synthetase_glu-h"/>
    <property type="match status" value="1"/>
</dbReference>
<dbReference type="InParanoid" id="A0A1S3I4V5"/>
<dbReference type="GO" id="GO:0004066">
    <property type="term" value="F:asparagine synthase (glutamine-hydrolyzing) activity"/>
    <property type="evidence" value="ECO:0007669"/>
    <property type="project" value="UniProtKB-EC"/>
</dbReference>
<dbReference type="InterPro" id="IPR033738">
    <property type="entry name" value="AsnB_N"/>
</dbReference>
<dbReference type="PROSITE" id="PS51278">
    <property type="entry name" value="GATASE_TYPE_2"/>
    <property type="match status" value="1"/>
</dbReference>
<dbReference type="PANTHER" id="PTHR11772:SF23">
    <property type="entry name" value="ASPARAGINE SYNTHETASE [GLUTAMINE-HYDROLYZING]"/>
    <property type="match status" value="1"/>
</dbReference>
<dbReference type="AlphaFoldDB" id="A0A1S3I4V5"/>
<evidence type="ECO:0000256" key="2">
    <source>
        <dbReference type="ARBA" id="ARBA00012737"/>
    </source>
</evidence>
<evidence type="ECO:0000256" key="7">
    <source>
        <dbReference type="ARBA" id="ARBA00022840"/>
    </source>
</evidence>
<evidence type="ECO:0000256" key="1">
    <source>
        <dbReference type="ARBA" id="ARBA00005187"/>
    </source>
</evidence>
<keyword evidence="4" id="KW-0436">Ligase</keyword>
<evidence type="ECO:0000256" key="8">
    <source>
        <dbReference type="ARBA" id="ARBA00022888"/>
    </source>
</evidence>
<evidence type="ECO:0000313" key="17">
    <source>
        <dbReference type="Proteomes" id="UP000085678"/>
    </source>
</evidence>
<dbReference type="SUPFAM" id="SSF56235">
    <property type="entry name" value="N-terminal nucleophile aminohydrolases (Ntn hydrolases)"/>
    <property type="match status" value="1"/>
</dbReference>
<dbReference type="OrthoDB" id="409189at2759"/>
<dbReference type="InterPro" id="IPR006426">
    <property type="entry name" value="Asn_synth_AEB"/>
</dbReference>
<dbReference type="InterPro" id="IPR017932">
    <property type="entry name" value="GATase_2_dom"/>
</dbReference>
<feature type="binding site" evidence="14">
    <location>
        <position position="97"/>
    </location>
    <ligand>
        <name>L-glutamine</name>
        <dbReference type="ChEBI" id="CHEBI:58359"/>
    </ligand>
</feature>
<keyword evidence="6 12" id="KW-0547">Nucleotide-binding</keyword>